<keyword evidence="1" id="KW-0812">Transmembrane</keyword>
<organism evidence="2 3">
    <name type="scientific">Australozyma saopauloensis</name>
    <dbReference type="NCBI Taxonomy" id="291208"/>
    <lineage>
        <taxon>Eukaryota</taxon>
        <taxon>Fungi</taxon>
        <taxon>Dikarya</taxon>
        <taxon>Ascomycota</taxon>
        <taxon>Saccharomycotina</taxon>
        <taxon>Pichiomycetes</taxon>
        <taxon>Metschnikowiaceae</taxon>
        <taxon>Australozyma</taxon>
    </lineage>
</organism>
<evidence type="ECO:0000256" key="1">
    <source>
        <dbReference type="SAM" id="Phobius"/>
    </source>
</evidence>
<feature type="transmembrane region" description="Helical" evidence="1">
    <location>
        <begin position="39"/>
        <end position="62"/>
    </location>
</feature>
<dbReference type="GeneID" id="88173476"/>
<dbReference type="KEGG" id="asau:88173476"/>
<sequence>MFGRARLISRPANFRPLRQPQIVNRRYASSAALQRWAPILNVITAAYAGGLIICSASLFLLYRDAVDRQNIPFEIGVNNTVTAVKAIGKDDVLESPRYAVKHYRRLLIELAKKDDPDLEFGETLPDGLRNYTVPLLSSDVLLQKKSKAFANFYVDIVLRYARALLAKGLLRNALALFKGIADDDEIFNYIGDPEKMSQCCRTLSRVTDDPAEQFKYLERSIAMLSNTFQSVRIDQDFLLQDDSQLTDELLLSLNALAFCHAKYASTLSRKQQKQELNKALNIYLANLKALTTVKDRIVSGERSQASYPLINCDVEGLNMSLAEIKAHISEILWATNHKESAIAWSEEIVHDIYFEHSRNARASPILDGVLGNLQLMYTKTKRPEESERCEALRKDLNVFDKGQRSWYDNLIRRFTRIIYHKGPLGVIEKALKERVGPVQPLPDIESYEDEDEE</sequence>
<accession>A0AAX4H9C7</accession>
<proteinExistence type="predicted"/>
<dbReference type="Proteomes" id="UP001338582">
    <property type="component" value="Chromosome 3"/>
</dbReference>
<name>A0AAX4H9C7_9ASCO</name>
<dbReference type="RefSeq" id="XP_062877491.1">
    <property type="nucleotide sequence ID" value="XM_063021421.1"/>
</dbReference>
<reference evidence="2 3" key="1">
    <citation type="submission" date="2023-10" db="EMBL/GenBank/DDBJ databases">
        <title>Draft Genome Sequence of Candida saopaulonensis from a very Premature Infant with Sepsis.</title>
        <authorList>
            <person name="Ning Y."/>
            <person name="Dai R."/>
            <person name="Xiao M."/>
            <person name="Xu Y."/>
            <person name="Yan Q."/>
            <person name="Zhang L."/>
        </authorList>
    </citation>
    <scope>NUCLEOTIDE SEQUENCE [LARGE SCALE GENOMIC DNA]</scope>
    <source>
        <strain evidence="2 3">19XY460</strain>
    </source>
</reference>
<evidence type="ECO:0000313" key="2">
    <source>
        <dbReference type="EMBL" id="WPK25108.1"/>
    </source>
</evidence>
<gene>
    <name evidence="2" type="ORF">PUMCH_002411</name>
</gene>
<keyword evidence="1" id="KW-0472">Membrane</keyword>
<dbReference type="EMBL" id="CP138896">
    <property type="protein sequence ID" value="WPK25108.1"/>
    <property type="molecule type" value="Genomic_DNA"/>
</dbReference>
<keyword evidence="1" id="KW-1133">Transmembrane helix</keyword>
<evidence type="ECO:0000313" key="3">
    <source>
        <dbReference type="Proteomes" id="UP001338582"/>
    </source>
</evidence>
<protein>
    <submittedName>
        <fullName evidence="2">Uncharacterized protein</fullName>
    </submittedName>
</protein>
<keyword evidence="3" id="KW-1185">Reference proteome</keyword>
<dbReference type="AlphaFoldDB" id="A0AAX4H9C7"/>